<proteinExistence type="predicted"/>
<dbReference type="Proteomes" id="UP000799118">
    <property type="component" value="Unassembled WGS sequence"/>
</dbReference>
<dbReference type="OrthoDB" id="2838583at2759"/>
<accession>A0A6A4GNN0</accession>
<dbReference type="AlphaFoldDB" id="A0A6A4GNN0"/>
<organism evidence="1 2">
    <name type="scientific">Gymnopus androsaceus JB14</name>
    <dbReference type="NCBI Taxonomy" id="1447944"/>
    <lineage>
        <taxon>Eukaryota</taxon>
        <taxon>Fungi</taxon>
        <taxon>Dikarya</taxon>
        <taxon>Basidiomycota</taxon>
        <taxon>Agaricomycotina</taxon>
        <taxon>Agaricomycetes</taxon>
        <taxon>Agaricomycetidae</taxon>
        <taxon>Agaricales</taxon>
        <taxon>Marasmiineae</taxon>
        <taxon>Omphalotaceae</taxon>
        <taxon>Gymnopus</taxon>
    </lineage>
</organism>
<dbReference type="EMBL" id="ML769837">
    <property type="protein sequence ID" value="KAE9386930.1"/>
    <property type="molecule type" value="Genomic_DNA"/>
</dbReference>
<protein>
    <submittedName>
        <fullName evidence="1">Uncharacterized protein</fullName>
    </submittedName>
</protein>
<keyword evidence="2" id="KW-1185">Reference proteome</keyword>
<reference evidence="1" key="1">
    <citation type="journal article" date="2019" name="Environ. Microbiol.">
        <title>Fungal ecological strategies reflected in gene transcription - a case study of two litter decomposers.</title>
        <authorList>
            <person name="Barbi F."/>
            <person name="Kohler A."/>
            <person name="Barry K."/>
            <person name="Baskaran P."/>
            <person name="Daum C."/>
            <person name="Fauchery L."/>
            <person name="Ihrmark K."/>
            <person name="Kuo A."/>
            <person name="LaButti K."/>
            <person name="Lipzen A."/>
            <person name="Morin E."/>
            <person name="Grigoriev I.V."/>
            <person name="Henrissat B."/>
            <person name="Lindahl B."/>
            <person name="Martin F."/>
        </authorList>
    </citation>
    <scope>NUCLEOTIDE SEQUENCE</scope>
    <source>
        <strain evidence="1">JB14</strain>
    </source>
</reference>
<sequence length="169" mass="19482">MSVVSIVDMAVNNYYLPDQRELVNIHYLPARLRTGVYREYELLHTLPSRSSRITGSLPQILSTPFSDLPNSILPLAMSMRRRNSFLKRRLKALIAKRISAADGPGYLYAFFDGRNVVKVGRAVDVRRCELQWDVACWNPNRVWKDSIWCPYVHCTESIAHILLEQDCVD</sequence>
<evidence type="ECO:0000313" key="2">
    <source>
        <dbReference type="Proteomes" id="UP000799118"/>
    </source>
</evidence>
<gene>
    <name evidence="1" type="ORF">BT96DRAFT_948768</name>
</gene>
<evidence type="ECO:0000313" key="1">
    <source>
        <dbReference type="EMBL" id="KAE9386930.1"/>
    </source>
</evidence>
<name>A0A6A4GNN0_9AGAR</name>